<dbReference type="VEuPathDB" id="AmoebaDB:NAEGRDRAFT_63392"/>
<protein>
    <submittedName>
        <fullName evidence="1">Predicted protein</fullName>
    </submittedName>
</protein>
<dbReference type="AlphaFoldDB" id="D2V3K1"/>
<dbReference type="EMBL" id="GG738850">
    <property type="protein sequence ID" value="EFC48652.1"/>
    <property type="molecule type" value="Genomic_DNA"/>
</dbReference>
<dbReference type="OrthoDB" id="10410562at2759"/>
<name>D2V3K1_NAEGR</name>
<organism evidence="2">
    <name type="scientific">Naegleria gruberi</name>
    <name type="common">Amoeba</name>
    <dbReference type="NCBI Taxonomy" id="5762"/>
    <lineage>
        <taxon>Eukaryota</taxon>
        <taxon>Discoba</taxon>
        <taxon>Heterolobosea</taxon>
        <taxon>Tetramitia</taxon>
        <taxon>Eutetramitia</taxon>
        <taxon>Vahlkampfiidae</taxon>
        <taxon>Naegleria</taxon>
    </lineage>
</organism>
<dbReference type="RefSeq" id="XP_002681396.1">
    <property type="nucleotide sequence ID" value="XM_002681350.1"/>
</dbReference>
<dbReference type="KEGG" id="ngr:NAEGRDRAFT_63392"/>
<dbReference type="GeneID" id="8852372"/>
<accession>D2V3K1</accession>
<dbReference type="Proteomes" id="UP000006671">
    <property type="component" value="Unassembled WGS sequence"/>
</dbReference>
<keyword evidence="2" id="KW-1185">Reference proteome</keyword>
<sequence length="486" mass="57313">MSQHHHNNTRPNLLENIPLEVWQSCIFEYWLGPIHEINQCLDKLNIDEIEKFKNVIYSKIIDGLDLMSVRSVHKLCYLVSRRFRELFIKEMDEFWLKVSNMLEMAVYWRRYETSKGATLAQGDITAIDSIPYVQMQKLIEATEMNLNREYTDIIDPSMCREHWHNSNIKKKNDVNTELMHQEFVKRFEKLIISQEKYEKIRKVTQLDSYDLFLHKSFIISLDMISYFDSERSNSGYSSFSTETQCQLFNKGLFSLKPNPNSLGLIISHAENSEEVLNIDSKFIAISISNSEWAEKQFTNIPNTVQYLCLEFNHHSYSGYKSLIDKRLFDENDPVFPNVRDLTIRIGYPEDDDYFLHNLVIEKNILSGITRTRFPKLIRISICGFGSMESLLDCEILSQLPYVEIIQFSHGYDYELTRHWSERKVHELVTRHQDSLIHHLVVHACISRINNDADYGSIKEYYNLSKPKFVASISHSSFNEYYENCFE</sequence>
<gene>
    <name evidence="1" type="ORF">NAEGRDRAFT_63392</name>
</gene>
<reference evidence="1 2" key="1">
    <citation type="journal article" date="2010" name="Cell">
        <title>The genome of Naegleria gruberi illuminates early eukaryotic versatility.</title>
        <authorList>
            <person name="Fritz-Laylin L.K."/>
            <person name="Prochnik S.E."/>
            <person name="Ginger M.L."/>
            <person name="Dacks J.B."/>
            <person name="Carpenter M.L."/>
            <person name="Field M.C."/>
            <person name="Kuo A."/>
            <person name="Paredez A."/>
            <person name="Chapman J."/>
            <person name="Pham J."/>
            <person name="Shu S."/>
            <person name="Neupane R."/>
            <person name="Cipriano M."/>
            <person name="Mancuso J."/>
            <person name="Tu H."/>
            <person name="Salamov A."/>
            <person name="Lindquist E."/>
            <person name="Shapiro H."/>
            <person name="Lucas S."/>
            <person name="Grigoriev I.V."/>
            <person name="Cande W.Z."/>
            <person name="Fulton C."/>
            <person name="Rokhsar D.S."/>
            <person name="Dawson S.C."/>
        </authorList>
    </citation>
    <scope>NUCLEOTIDE SEQUENCE [LARGE SCALE GENOMIC DNA]</scope>
    <source>
        <strain evidence="1 2">NEG-M</strain>
    </source>
</reference>
<dbReference type="InParanoid" id="D2V3K1"/>
<proteinExistence type="predicted"/>
<evidence type="ECO:0000313" key="1">
    <source>
        <dbReference type="EMBL" id="EFC48652.1"/>
    </source>
</evidence>
<evidence type="ECO:0000313" key="2">
    <source>
        <dbReference type="Proteomes" id="UP000006671"/>
    </source>
</evidence>